<name>A0ACB8B547_9AGAM</name>
<organism evidence="1 2">
    <name type="scientific">Leucogyrophana mollusca</name>
    <dbReference type="NCBI Taxonomy" id="85980"/>
    <lineage>
        <taxon>Eukaryota</taxon>
        <taxon>Fungi</taxon>
        <taxon>Dikarya</taxon>
        <taxon>Basidiomycota</taxon>
        <taxon>Agaricomycotina</taxon>
        <taxon>Agaricomycetes</taxon>
        <taxon>Agaricomycetidae</taxon>
        <taxon>Boletales</taxon>
        <taxon>Boletales incertae sedis</taxon>
        <taxon>Leucogyrophana</taxon>
    </lineage>
</organism>
<dbReference type="EMBL" id="MU266596">
    <property type="protein sequence ID" value="KAH7920213.1"/>
    <property type="molecule type" value="Genomic_DNA"/>
</dbReference>
<keyword evidence="2" id="KW-1185">Reference proteome</keyword>
<gene>
    <name evidence="1" type="ORF">BV22DRAFT_1074311</name>
</gene>
<sequence>MLRPVAVLSFAVSALLACLCLNALTIHRLRTQLANAESRVFTDDREYSYIGDDHPASLPIHLPRIALKIEDTGKFGISNTEAWAEWRTTDLFPRAKGFVRLGKQGRAFGVSMFHQMHCLQMIRKAVIEKDSANPHTHHCLNLMRQAILCASDTTLDPLNVDDSGKLVGTDGVGVVHVCRDWEKVYDFVRENQMGEVWNRTSA</sequence>
<proteinExistence type="predicted"/>
<evidence type="ECO:0000313" key="1">
    <source>
        <dbReference type="EMBL" id="KAH7920213.1"/>
    </source>
</evidence>
<reference evidence="1" key="1">
    <citation type="journal article" date="2021" name="New Phytol.">
        <title>Evolutionary innovations through gain and loss of genes in the ectomycorrhizal Boletales.</title>
        <authorList>
            <person name="Wu G."/>
            <person name="Miyauchi S."/>
            <person name="Morin E."/>
            <person name="Kuo A."/>
            <person name="Drula E."/>
            <person name="Varga T."/>
            <person name="Kohler A."/>
            <person name="Feng B."/>
            <person name="Cao Y."/>
            <person name="Lipzen A."/>
            <person name="Daum C."/>
            <person name="Hundley H."/>
            <person name="Pangilinan J."/>
            <person name="Johnson J."/>
            <person name="Barry K."/>
            <person name="LaButti K."/>
            <person name="Ng V."/>
            <person name="Ahrendt S."/>
            <person name="Min B."/>
            <person name="Choi I.G."/>
            <person name="Park H."/>
            <person name="Plett J.M."/>
            <person name="Magnuson J."/>
            <person name="Spatafora J.W."/>
            <person name="Nagy L.G."/>
            <person name="Henrissat B."/>
            <person name="Grigoriev I.V."/>
            <person name="Yang Z.L."/>
            <person name="Xu J."/>
            <person name="Martin F.M."/>
        </authorList>
    </citation>
    <scope>NUCLEOTIDE SEQUENCE</scope>
    <source>
        <strain evidence="1">KUC20120723A-06</strain>
    </source>
</reference>
<dbReference type="Proteomes" id="UP000790709">
    <property type="component" value="Unassembled WGS sequence"/>
</dbReference>
<accession>A0ACB8B547</accession>
<protein>
    <submittedName>
        <fullName evidence="1">Uncharacterized protein</fullName>
    </submittedName>
</protein>
<evidence type="ECO:0000313" key="2">
    <source>
        <dbReference type="Proteomes" id="UP000790709"/>
    </source>
</evidence>
<comment type="caution">
    <text evidence="1">The sequence shown here is derived from an EMBL/GenBank/DDBJ whole genome shotgun (WGS) entry which is preliminary data.</text>
</comment>